<dbReference type="InterPro" id="IPR052701">
    <property type="entry name" value="GAG_Ulvan_Degrading_Sulfatases"/>
</dbReference>
<dbReference type="Proteomes" id="UP000529946">
    <property type="component" value="Unassembled WGS sequence"/>
</dbReference>
<dbReference type="AlphaFoldDB" id="A0A7W6JCZ1"/>
<sequence>MPNGKPNILVIWGDDIGISNLSCYSKGLMGYRTPNIDRIADEGMLFTDSYGEQSCTAGRSSFITGQSVLRTGLSKVGAPASPVGMPEGVVTIAGLLKEQGYKTGQFGKNHLGDLNHMLPTNHGFDEFFGNLYHLNAEEEPEMYDYYPEKDFPNFRKNSGPRGVIHSWATDKDDTTTHERWGKVGKQKIEETGPLTKERMETCDDEFVEHATRFIKEANDADTPFFVWLNTTHMHMFTHTKKSSLGQAGRWQSPYHDTMIDHDKNVGQMLDLLDELGLAEDTIVVYSTDNGPHRNSWPDGGMTPFRSEKNSNWEGSCTERGVWRASSPTRSRTSRRSRSPTPSPSTTRLRRWPRPRAAADLAA</sequence>
<evidence type="ECO:0000313" key="4">
    <source>
        <dbReference type="Proteomes" id="UP000529946"/>
    </source>
</evidence>
<dbReference type="EMBL" id="JACIDM010000002">
    <property type="protein sequence ID" value="MBB4082840.1"/>
    <property type="molecule type" value="Genomic_DNA"/>
</dbReference>
<name>A0A7W6JCZ1_9CAUL</name>
<dbReference type="Gene3D" id="3.40.720.10">
    <property type="entry name" value="Alkaline Phosphatase, subunit A"/>
    <property type="match status" value="1"/>
</dbReference>
<proteinExistence type="predicted"/>
<keyword evidence="4" id="KW-1185">Reference proteome</keyword>
<evidence type="ECO:0000313" key="3">
    <source>
        <dbReference type="EMBL" id="MBB4082840.1"/>
    </source>
</evidence>
<dbReference type="InterPro" id="IPR000917">
    <property type="entry name" value="Sulfatase_N"/>
</dbReference>
<evidence type="ECO:0000259" key="2">
    <source>
        <dbReference type="Pfam" id="PF00884"/>
    </source>
</evidence>
<gene>
    <name evidence="3" type="ORF">GGR12_001706</name>
</gene>
<organism evidence="3 4">
    <name type="scientific">Brevundimonas lenta</name>
    <dbReference type="NCBI Taxonomy" id="424796"/>
    <lineage>
        <taxon>Bacteria</taxon>
        <taxon>Pseudomonadati</taxon>
        <taxon>Pseudomonadota</taxon>
        <taxon>Alphaproteobacteria</taxon>
        <taxon>Caulobacterales</taxon>
        <taxon>Caulobacteraceae</taxon>
        <taxon>Brevundimonas</taxon>
    </lineage>
</organism>
<reference evidence="3 4" key="1">
    <citation type="submission" date="2020-08" db="EMBL/GenBank/DDBJ databases">
        <title>Genomic Encyclopedia of Type Strains, Phase IV (KMG-IV): sequencing the most valuable type-strain genomes for metagenomic binning, comparative biology and taxonomic classification.</title>
        <authorList>
            <person name="Goeker M."/>
        </authorList>
    </citation>
    <scope>NUCLEOTIDE SEQUENCE [LARGE SCALE GENOMIC DNA]</scope>
    <source>
        <strain evidence="3 4">DSM 23960</strain>
    </source>
</reference>
<feature type="domain" description="Sulfatase N-terminal" evidence="2">
    <location>
        <begin position="6"/>
        <end position="314"/>
    </location>
</feature>
<dbReference type="PANTHER" id="PTHR43751">
    <property type="entry name" value="SULFATASE"/>
    <property type="match status" value="1"/>
</dbReference>
<dbReference type="SUPFAM" id="SSF53649">
    <property type="entry name" value="Alkaline phosphatase-like"/>
    <property type="match status" value="1"/>
</dbReference>
<dbReference type="InterPro" id="IPR017850">
    <property type="entry name" value="Alkaline_phosphatase_core_sf"/>
</dbReference>
<dbReference type="Pfam" id="PF00884">
    <property type="entry name" value="Sulfatase"/>
    <property type="match status" value="1"/>
</dbReference>
<dbReference type="PANTHER" id="PTHR43751:SF2">
    <property type="entry name" value="SULFATASE N-TERMINAL DOMAIN-CONTAINING PROTEIN"/>
    <property type="match status" value="1"/>
</dbReference>
<dbReference type="RefSeq" id="WP_221212302.1">
    <property type="nucleotide sequence ID" value="NZ_BAAAER010000001.1"/>
</dbReference>
<evidence type="ECO:0000256" key="1">
    <source>
        <dbReference type="SAM" id="MobiDB-lite"/>
    </source>
</evidence>
<feature type="region of interest" description="Disordered" evidence="1">
    <location>
        <begin position="290"/>
        <end position="362"/>
    </location>
</feature>
<accession>A0A7W6JCZ1</accession>
<comment type="caution">
    <text evidence="3">The sequence shown here is derived from an EMBL/GenBank/DDBJ whole genome shotgun (WGS) entry which is preliminary data.</text>
</comment>
<protein>
    <submittedName>
        <fullName evidence="3">Arylsulfatase A-like enzyme</fullName>
    </submittedName>
</protein>